<accession>A0AAV7RX79</accession>
<protein>
    <submittedName>
        <fullName evidence="1">Uncharacterized protein</fullName>
    </submittedName>
</protein>
<proteinExistence type="predicted"/>
<gene>
    <name evidence="1" type="ORF">NDU88_009826</name>
</gene>
<keyword evidence="2" id="KW-1185">Reference proteome</keyword>
<dbReference type="Proteomes" id="UP001066276">
    <property type="component" value="Chromosome 5"/>
</dbReference>
<sequence>MQPHSSRVYYEIPAGPAGGNLVSARQPSGDLGRNTGFGSKWSRRCCGCATGAVAPITLFTVCIADSEKLHGAMAGGPCTAHAQGPHDFPFHQPFHGGSYHREKAGGRGTRNPMGSAALGDLQQRDQCGGKPPVPAVRLRRFRCSRNAPGSTASLLAVLPPKQPWRHAATIILEANEWVW</sequence>
<reference evidence="1" key="1">
    <citation type="journal article" date="2022" name="bioRxiv">
        <title>Sequencing and chromosome-scale assembly of the giantPleurodeles waltlgenome.</title>
        <authorList>
            <person name="Brown T."/>
            <person name="Elewa A."/>
            <person name="Iarovenko S."/>
            <person name="Subramanian E."/>
            <person name="Araus A.J."/>
            <person name="Petzold A."/>
            <person name="Susuki M."/>
            <person name="Suzuki K.-i.T."/>
            <person name="Hayashi T."/>
            <person name="Toyoda A."/>
            <person name="Oliveira C."/>
            <person name="Osipova E."/>
            <person name="Leigh N.D."/>
            <person name="Simon A."/>
            <person name="Yun M.H."/>
        </authorList>
    </citation>
    <scope>NUCLEOTIDE SEQUENCE</scope>
    <source>
        <strain evidence="1">20211129_DDA</strain>
        <tissue evidence="1">Liver</tissue>
    </source>
</reference>
<organism evidence="1 2">
    <name type="scientific">Pleurodeles waltl</name>
    <name type="common">Iberian ribbed newt</name>
    <dbReference type="NCBI Taxonomy" id="8319"/>
    <lineage>
        <taxon>Eukaryota</taxon>
        <taxon>Metazoa</taxon>
        <taxon>Chordata</taxon>
        <taxon>Craniata</taxon>
        <taxon>Vertebrata</taxon>
        <taxon>Euteleostomi</taxon>
        <taxon>Amphibia</taxon>
        <taxon>Batrachia</taxon>
        <taxon>Caudata</taxon>
        <taxon>Salamandroidea</taxon>
        <taxon>Salamandridae</taxon>
        <taxon>Pleurodelinae</taxon>
        <taxon>Pleurodeles</taxon>
    </lineage>
</organism>
<name>A0AAV7RX79_PLEWA</name>
<evidence type="ECO:0000313" key="2">
    <source>
        <dbReference type="Proteomes" id="UP001066276"/>
    </source>
</evidence>
<dbReference type="AlphaFoldDB" id="A0AAV7RX79"/>
<evidence type="ECO:0000313" key="1">
    <source>
        <dbReference type="EMBL" id="KAJ1157111.1"/>
    </source>
</evidence>
<comment type="caution">
    <text evidence="1">The sequence shown here is derived from an EMBL/GenBank/DDBJ whole genome shotgun (WGS) entry which is preliminary data.</text>
</comment>
<dbReference type="EMBL" id="JANPWB010000009">
    <property type="protein sequence ID" value="KAJ1157111.1"/>
    <property type="molecule type" value="Genomic_DNA"/>
</dbReference>